<evidence type="ECO:0000313" key="1">
    <source>
        <dbReference type="EMBL" id="BAO54028.1"/>
    </source>
</evidence>
<dbReference type="KEGG" id="nmf:NMS_0019"/>
<dbReference type="HOGENOM" id="CLU_3330834_0_0_10"/>
<organism evidence="1 2">
    <name type="scientific">Nonlabens marinus S1-08</name>
    <dbReference type="NCBI Taxonomy" id="1454201"/>
    <lineage>
        <taxon>Bacteria</taxon>
        <taxon>Pseudomonadati</taxon>
        <taxon>Bacteroidota</taxon>
        <taxon>Flavobacteriia</taxon>
        <taxon>Flavobacteriales</taxon>
        <taxon>Flavobacteriaceae</taxon>
        <taxon>Nonlabens</taxon>
    </lineage>
</organism>
<dbReference type="AlphaFoldDB" id="W8VTV1"/>
<reference evidence="1 2" key="1">
    <citation type="journal article" date="2014" name="Proc. Natl. Acad. Sci. U.S.A.">
        <title>Functional characterization of flavobacteria rhodopsins reveals a unique class of light-driven chloride pump in bacteria.</title>
        <authorList>
            <person name="Yoshizawa S."/>
            <person name="Kumagai Y."/>
            <person name="Kim H."/>
            <person name="Ogura Y."/>
            <person name="Hayashi T."/>
            <person name="Iwasaki W."/>
            <person name="DeLong E.F."/>
            <person name="Kogure K."/>
        </authorList>
    </citation>
    <scope>NUCLEOTIDE SEQUENCE [LARGE SCALE GENOMIC DNA]</scope>
    <source>
        <strain evidence="1 2">S1-08</strain>
    </source>
</reference>
<dbReference type="EMBL" id="AP014548">
    <property type="protein sequence ID" value="BAO54028.1"/>
    <property type="molecule type" value="Genomic_DNA"/>
</dbReference>
<gene>
    <name evidence="1" type="ORF">NMS_0019</name>
</gene>
<dbReference type="STRING" id="1454201.NMS_0019"/>
<evidence type="ECO:0000313" key="2">
    <source>
        <dbReference type="Proteomes" id="UP000031760"/>
    </source>
</evidence>
<name>W8VTV1_9FLAO</name>
<proteinExistence type="predicted"/>
<keyword evidence="2" id="KW-1185">Reference proteome</keyword>
<dbReference type="Proteomes" id="UP000031760">
    <property type="component" value="Chromosome"/>
</dbReference>
<sequence length="38" mass="4410">MRMNLLSFSLLRKRNEKEVHTALGALCKQTKINLAAFY</sequence>
<protein>
    <submittedName>
        <fullName evidence="1">Uncharacterized protein</fullName>
    </submittedName>
</protein>
<accession>W8VTV1</accession>